<dbReference type="PANTHER" id="PTHR46796">
    <property type="entry name" value="HTH-TYPE TRANSCRIPTIONAL ACTIVATOR RHAS-RELATED"/>
    <property type="match status" value="1"/>
</dbReference>
<dbReference type="InterPro" id="IPR035418">
    <property type="entry name" value="AraC-bd_2"/>
</dbReference>
<dbReference type="SUPFAM" id="SSF46689">
    <property type="entry name" value="Homeodomain-like"/>
    <property type="match status" value="1"/>
</dbReference>
<keyword evidence="6" id="KW-1185">Reference proteome</keyword>
<feature type="domain" description="HTH araC/xylS-type" evidence="4">
    <location>
        <begin position="222"/>
        <end position="323"/>
    </location>
</feature>
<evidence type="ECO:0000256" key="3">
    <source>
        <dbReference type="ARBA" id="ARBA00023163"/>
    </source>
</evidence>
<evidence type="ECO:0000256" key="2">
    <source>
        <dbReference type="ARBA" id="ARBA00023125"/>
    </source>
</evidence>
<dbReference type="Proteomes" id="UP000619244">
    <property type="component" value="Unassembled WGS sequence"/>
</dbReference>
<gene>
    <name evidence="5" type="ORF">GCM10010358_80010</name>
</gene>
<dbReference type="PANTHER" id="PTHR46796:SF6">
    <property type="entry name" value="ARAC SUBFAMILY"/>
    <property type="match status" value="1"/>
</dbReference>
<keyword evidence="2" id="KW-0238">DNA-binding</keyword>
<dbReference type="EMBL" id="BMVU01000107">
    <property type="protein sequence ID" value="GGY16276.1"/>
    <property type="molecule type" value="Genomic_DNA"/>
</dbReference>
<evidence type="ECO:0000313" key="6">
    <source>
        <dbReference type="Proteomes" id="UP000619244"/>
    </source>
</evidence>
<protein>
    <submittedName>
        <fullName evidence="5">AraC family transcriptional regulator</fullName>
    </submittedName>
</protein>
<dbReference type="InterPro" id="IPR009057">
    <property type="entry name" value="Homeodomain-like_sf"/>
</dbReference>
<dbReference type="SMART" id="SM00342">
    <property type="entry name" value="HTH_ARAC"/>
    <property type="match status" value="1"/>
</dbReference>
<reference evidence="5" key="1">
    <citation type="journal article" date="2014" name="Int. J. Syst. Evol. Microbiol.">
        <title>Complete genome sequence of Corynebacterium casei LMG S-19264T (=DSM 44701T), isolated from a smear-ripened cheese.</title>
        <authorList>
            <consortium name="US DOE Joint Genome Institute (JGI-PGF)"/>
            <person name="Walter F."/>
            <person name="Albersmeier A."/>
            <person name="Kalinowski J."/>
            <person name="Ruckert C."/>
        </authorList>
    </citation>
    <scope>NUCLEOTIDE SEQUENCE</scope>
    <source>
        <strain evidence="5">JCM 4790</strain>
    </source>
</reference>
<dbReference type="InterPro" id="IPR018060">
    <property type="entry name" value="HTH_AraC"/>
</dbReference>
<dbReference type="Gene3D" id="1.10.10.60">
    <property type="entry name" value="Homeodomain-like"/>
    <property type="match status" value="1"/>
</dbReference>
<dbReference type="PROSITE" id="PS00041">
    <property type="entry name" value="HTH_ARAC_FAMILY_1"/>
    <property type="match status" value="1"/>
</dbReference>
<dbReference type="Pfam" id="PF12833">
    <property type="entry name" value="HTH_18"/>
    <property type="match status" value="1"/>
</dbReference>
<reference evidence="5" key="2">
    <citation type="submission" date="2020-09" db="EMBL/GenBank/DDBJ databases">
        <authorList>
            <person name="Sun Q."/>
            <person name="Ohkuma M."/>
        </authorList>
    </citation>
    <scope>NUCLEOTIDE SEQUENCE</scope>
    <source>
        <strain evidence="5">JCM 4790</strain>
    </source>
</reference>
<evidence type="ECO:0000259" key="4">
    <source>
        <dbReference type="PROSITE" id="PS01124"/>
    </source>
</evidence>
<keyword evidence="1" id="KW-0805">Transcription regulation</keyword>
<proteinExistence type="predicted"/>
<evidence type="ECO:0000313" key="5">
    <source>
        <dbReference type="EMBL" id="GGY16276.1"/>
    </source>
</evidence>
<dbReference type="GO" id="GO:0003700">
    <property type="term" value="F:DNA-binding transcription factor activity"/>
    <property type="evidence" value="ECO:0007669"/>
    <property type="project" value="InterPro"/>
</dbReference>
<dbReference type="InterPro" id="IPR050204">
    <property type="entry name" value="AraC_XylS_family_regulators"/>
</dbReference>
<sequence length="330" mass="36711">MIEAALQGDALTAADRFDHWREHMARTSCPMNIRPMGGGEAADFAAAELRRCQLGGISVWQAALPGAHLRRAAKEIQRSDPGVCHLVFSPHGGNHITHMGRTSVFGPYDMFVGDSSRPVDFYVANDRQPTRMMGLDVPKTLLPLAQDKIQQLLARPLPGRQGIGVLLADFLTRLLSDTVSPQPSDGPRLEIVLVNLLTALLAHHIDADGLLSAGERHQTLVPRIKTFIQQRLHDPHLTPPVVAAAHNISVSYLHRLFQGEEISISAWIRHQRLERARRDLADPSLDAWPVHRIAARWGFTGYPHFSRSFLAEYGMPPSDYRRQGRAADTR</sequence>
<name>A0A918P390_9ACTN</name>
<dbReference type="PROSITE" id="PS01124">
    <property type="entry name" value="HTH_ARAC_FAMILY_2"/>
    <property type="match status" value="1"/>
</dbReference>
<dbReference type="RefSeq" id="WP_190195167.1">
    <property type="nucleotide sequence ID" value="NZ_BMVU01000107.1"/>
</dbReference>
<dbReference type="AlphaFoldDB" id="A0A918P390"/>
<accession>A0A918P390</accession>
<comment type="caution">
    <text evidence="5">The sequence shown here is derived from an EMBL/GenBank/DDBJ whole genome shotgun (WGS) entry which is preliminary data.</text>
</comment>
<dbReference type="GO" id="GO:0043565">
    <property type="term" value="F:sequence-specific DNA binding"/>
    <property type="evidence" value="ECO:0007669"/>
    <property type="project" value="InterPro"/>
</dbReference>
<dbReference type="Pfam" id="PF14525">
    <property type="entry name" value="AraC_binding_2"/>
    <property type="match status" value="1"/>
</dbReference>
<keyword evidence="3" id="KW-0804">Transcription</keyword>
<organism evidence="5 6">
    <name type="scientific">Streptomyces minutiscleroticus</name>
    <dbReference type="NCBI Taxonomy" id="68238"/>
    <lineage>
        <taxon>Bacteria</taxon>
        <taxon>Bacillati</taxon>
        <taxon>Actinomycetota</taxon>
        <taxon>Actinomycetes</taxon>
        <taxon>Kitasatosporales</taxon>
        <taxon>Streptomycetaceae</taxon>
        <taxon>Streptomyces</taxon>
    </lineage>
</organism>
<dbReference type="InterPro" id="IPR018062">
    <property type="entry name" value="HTH_AraC-typ_CS"/>
</dbReference>
<evidence type="ECO:0000256" key="1">
    <source>
        <dbReference type="ARBA" id="ARBA00023015"/>
    </source>
</evidence>